<proteinExistence type="predicted"/>
<dbReference type="AlphaFoldDB" id="A0A0A9AZ17"/>
<protein>
    <submittedName>
        <fullName evidence="1">Uncharacterized protein</fullName>
    </submittedName>
</protein>
<evidence type="ECO:0000313" key="1">
    <source>
        <dbReference type="EMBL" id="JAD54130.1"/>
    </source>
</evidence>
<accession>A0A0A9AZ17</accession>
<reference evidence="1" key="1">
    <citation type="submission" date="2014-09" db="EMBL/GenBank/DDBJ databases">
        <authorList>
            <person name="Magalhaes I.L.F."/>
            <person name="Oliveira U."/>
            <person name="Santos F.R."/>
            <person name="Vidigal T.H.D.A."/>
            <person name="Brescovit A.D."/>
            <person name="Santos A.J."/>
        </authorList>
    </citation>
    <scope>NUCLEOTIDE SEQUENCE</scope>
    <source>
        <tissue evidence="1">Shoot tissue taken approximately 20 cm above the soil surface</tissue>
    </source>
</reference>
<sequence length="128" mass="15055">MLNFNGLTFIHSLLNSYCFQALLRLTYHSVPSSFVLQENLTLISLICLRDSRTSIWREPILWKVSAIIIDLFIFSLGRIDDIINFWCRIISSILVCRNYNWYARRTLPNRIISVLSDQFSIVSFFEGR</sequence>
<reference evidence="1" key="2">
    <citation type="journal article" date="2015" name="Data Brief">
        <title>Shoot transcriptome of the giant reed, Arundo donax.</title>
        <authorList>
            <person name="Barrero R.A."/>
            <person name="Guerrero F.D."/>
            <person name="Moolhuijzen P."/>
            <person name="Goolsby J.A."/>
            <person name="Tidwell J."/>
            <person name="Bellgard S.E."/>
            <person name="Bellgard M.I."/>
        </authorList>
    </citation>
    <scope>NUCLEOTIDE SEQUENCE</scope>
    <source>
        <tissue evidence="1">Shoot tissue taken approximately 20 cm above the soil surface</tissue>
    </source>
</reference>
<dbReference type="EMBL" id="GBRH01243765">
    <property type="protein sequence ID" value="JAD54130.1"/>
    <property type="molecule type" value="Transcribed_RNA"/>
</dbReference>
<name>A0A0A9AZ17_ARUDO</name>
<organism evidence="1">
    <name type="scientific">Arundo donax</name>
    <name type="common">Giant reed</name>
    <name type="synonym">Donax arundinaceus</name>
    <dbReference type="NCBI Taxonomy" id="35708"/>
    <lineage>
        <taxon>Eukaryota</taxon>
        <taxon>Viridiplantae</taxon>
        <taxon>Streptophyta</taxon>
        <taxon>Embryophyta</taxon>
        <taxon>Tracheophyta</taxon>
        <taxon>Spermatophyta</taxon>
        <taxon>Magnoliopsida</taxon>
        <taxon>Liliopsida</taxon>
        <taxon>Poales</taxon>
        <taxon>Poaceae</taxon>
        <taxon>PACMAD clade</taxon>
        <taxon>Arundinoideae</taxon>
        <taxon>Arundineae</taxon>
        <taxon>Arundo</taxon>
    </lineage>
</organism>